<feature type="compositionally biased region" description="Basic and acidic residues" evidence="1">
    <location>
        <begin position="245"/>
        <end position="256"/>
    </location>
</feature>
<evidence type="ECO:0000313" key="2">
    <source>
        <dbReference type="EMBL" id="CAA9314587.1"/>
    </source>
</evidence>
<evidence type="ECO:0000256" key="1">
    <source>
        <dbReference type="SAM" id="MobiDB-lite"/>
    </source>
</evidence>
<feature type="compositionally biased region" description="Basic residues" evidence="1">
    <location>
        <begin position="171"/>
        <end position="186"/>
    </location>
</feature>
<feature type="non-terminal residue" evidence="2">
    <location>
        <position position="1"/>
    </location>
</feature>
<sequence>DRGSRGAANSSRGGAAADPGRRSAAARSGGPGPGVVRPGLLALAGGPGAGGAASAAGHPARPVRGLHLGGPDPVPDARCRLRHGPPDPVAGQFRRDERPVLRRRRPRSPWGGVRFAGVRAAGLRAGVAAGAEPALHLVADARPAAHRHLHLHQPPTLAGAQGGGEPGGGPGRHRSGARRSAGRLPHRPVGAAHPSLGSDALPAQHSSAMAVAAGRAAGARRRPPGRRGISRSGAHAARLGAVLARRPDPVRSTRAL</sequence>
<protein>
    <submittedName>
        <fullName evidence="2">Uncharacterized protein</fullName>
    </submittedName>
</protein>
<feature type="region of interest" description="Disordered" evidence="1">
    <location>
        <begin position="1"/>
        <end position="105"/>
    </location>
</feature>
<feature type="compositionally biased region" description="Low complexity" evidence="1">
    <location>
        <begin position="1"/>
        <end position="44"/>
    </location>
</feature>
<feature type="non-terminal residue" evidence="2">
    <location>
        <position position="256"/>
    </location>
</feature>
<organism evidence="2">
    <name type="scientific">uncultured Friedmanniella sp</name>
    <dbReference type="NCBI Taxonomy" id="335381"/>
    <lineage>
        <taxon>Bacteria</taxon>
        <taxon>Bacillati</taxon>
        <taxon>Actinomycetota</taxon>
        <taxon>Actinomycetes</taxon>
        <taxon>Propionibacteriales</taxon>
        <taxon>Nocardioidaceae</taxon>
        <taxon>Friedmanniella</taxon>
        <taxon>environmental samples</taxon>
    </lineage>
</organism>
<accession>A0A6J4KSY5</accession>
<name>A0A6J4KSY5_9ACTN</name>
<dbReference type="EMBL" id="CADCTT010000258">
    <property type="protein sequence ID" value="CAA9314587.1"/>
    <property type="molecule type" value="Genomic_DNA"/>
</dbReference>
<gene>
    <name evidence="2" type="ORF">AVDCRST_MAG61-1993</name>
</gene>
<feature type="compositionally biased region" description="Basic residues" evidence="1">
    <location>
        <begin position="218"/>
        <end position="229"/>
    </location>
</feature>
<feature type="region of interest" description="Disordered" evidence="1">
    <location>
        <begin position="154"/>
        <end position="256"/>
    </location>
</feature>
<feature type="compositionally biased region" description="Gly residues" evidence="1">
    <location>
        <begin position="160"/>
        <end position="170"/>
    </location>
</feature>
<feature type="compositionally biased region" description="Low complexity" evidence="1">
    <location>
        <begin position="206"/>
        <end position="217"/>
    </location>
</feature>
<proteinExistence type="predicted"/>
<dbReference type="AlphaFoldDB" id="A0A6J4KSY5"/>
<reference evidence="2" key="1">
    <citation type="submission" date="2020-02" db="EMBL/GenBank/DDBJ databases">
        <authorList>
            <person name="Meier V. D."/>
        </authorList>
    </citation>
    <scope>NUCLEOTIDE SEQUENCE</scope>
    <source>
        <strain evidence="2">AVDCRST_MAG61</strain>
    </source>
</reference>